<sequence length="563" mass="64271">MKRLSSTRLHYLDWLKTLAVWLVVFVHVIYYLNLLNIGITRSEKEMVKQMIVFFSEFGMPIFFYVSGRASFLSSTPSFGALIRKKILRLALPLTSGYFILLPITHYVANGRRPCTYTVNGEPASFHLYYFMYIRDFTCHGFEWLWFLALLIVISLVIFPFTKVMKDSNKNENIAYLVSCGLIAAIFGPLVIYSYDFHPLALFGLSFPLMIMLVSSLVMKSDKTRREGLNIVLIYLTATSFILGSLFLAFYSNVDYNSHSSGNYDGDYKPVFPEKGFLRVVDDRRMMLAIIFYISFYVVGFIDQLLSNYCTINEYAIPEKQALICDKELSHNSEGNPEINICIPDSDKTDCQGLQCDTDCNPSRTESHQTIKQLSQNIDYSYTPNIQIHSIINNMPGMLKPTIVFISLVLYSISFSLGNNGIGYMWAFPMYRIPSSSLFYVAGSWIIVFVLDSICHSLLNHVFIPNLYFHFTASSIITYIVHILWLELTISYIVIPLQIPYLQSIFLSFTITVLFSGITYILAIKVKFIGFIFGLTTTFTSTPSSKLGENQISDAKTRNQQICV</sequence>
<feature type="transmembrane region" description="Helical" evidence="1">
    <location>
        <begin position="230"/>
        <end position="250"/>
    </location>
</feature>
<dbReference type="InterPro" id="IPR002656">
    <property type="entry name" value="Acyl_transf_3_dom"/>
</dbReference>
<feature type="transmembrane region" description="Helical" evidence="1">
    <location>
        <begin position="173"/>
        <end position="194"/>
    </location>
</feature>
<feature type="transmembrane region" description="Helical" evidence="1">
    <location>
        <begin position="500"/>
        <end position="522"/>
    </location>
</feature>
<comment type="caution">
    <text evidence="3">The sequence shown here is derived from an EMBL/GenBank/DDBJ whole genome shotgun (WGS) entry which is preliminary data.</text>
</comment>
<dbReference type="Pfam" id="PF01757">
    <property type="entry name" value="Acyl_transf_3"/>
    <property type="match status" value="1"/>
</dbReference>
<gene>
    <name evidence="3" type="ORF">OJ253_2773</name>
</gene>
<dbReference type="InterPro" id="IPR050623">
    <property type="entry name" value="Glucan_succinyl_AcylTrfase"/>
</dbReference>
<dbReference type="OrthoDB" id="192300at2759"/>
<dbReference type="AlphaFoldDB" id="A0A9D5HWG3"/>
<feature type="transmembrane region" description="Helical" evidence="1">
    <location>
        <begin position="46"/>
        <end position="65"/>
    </location>
</feature>
<protein>
    <submittedName>
        <fullName evidence="3">Transmembrane region-containing protein</fullName>
    </submittedName>
</protein>
<dbReference type="GO" id="GO:0016747">
    <property type="term" value="F:acyltransferase activity, transferring groups other than amino-acyl groups"/>
    <property type="evidence" value="ECO:0007669"/>
    <property type="project" value="InterPro"/>
</dbReference>
<feature type="transmembrane region" description="Helical" evidence="1">
    <location>
        <begin position="437"/>
        <end position="458"/>
    </location>
</feature>
<evidence type="ECO:0000259" key="2">
    <source>
        <dbReference type="Pfam" id="PF01757"/>
    </source>
</evidence>
<feature type="transmembrane region" description="Helical" evidence="1">
    <location>
        <begin position="12"/>
        <end position="34"/>
    </location>
</feature>
<feature type="transmembrane region" description="Helical" evidence="1">
    <location>
        <begin position="143"/>
        <end position="161"/>
    </location>
</feature>
<dbReference type="Proteomes" id="UP001067231">
    <property type="component" value="Unassembled WGS sequence"/>
</dbReference>
<keyword evidence="1 3" id="KW-0812">Transmembrane</keyword>
<accession>A0A9D5HWG3</accession>
<evidence type="ECO:0000256" key="1">
    <source>
        <dbReference type="SAM" id="Phobius"/>
    </source>
</evidence>
<feature type="transmembrane region" description="Helical" evidence="1">
    <location>
        <begin position="402"/>
        <end position="425"/>
    </location>
</feature>
<dbReference type="EMBL" id="JAPCXC010000079">
    <property type="protein sequence ID" value="KAJ1606386.1"/>
    <property type="molecule type" value="Genomic_DNA"/>
</dbReference>
<dbReference type="PANTHER" id="PTHR36927:SF1">
    <property type="entry name" value="MDO-LIKE PROTEIN"/>
    <property type="match status" value="1"/>
</dbReference>
<feature type="transmembrane region" description="Helical" evidence="1">
    <location>
        <begin position="285"/>
        <end position="305"/>
    </location>
</feature>
<feature type="transmembrane region" description="Helical" evidence="1">
    <location>
        <begin position="86"/>
        <end position="108"/>
    </location>
</feature>
<keyword evidence="1" id="KW-0472">Membrane</keyword>
<keyword evidence="1" id="KW-1133">Transmembrane helix</keyword>
<name>A0A9D5HWG3_9CRYT</name>
<organism evidence="3">
    <name type="scientific">Cryptosporidium canis</name>
    <dbReference type="NCBI Taxonomy" id="195482"/>
    <lineage>
        <taxon>Eukaryota</taxon>
        <taxon>Sar</taxon>
        <taxon>Alveolata</taxon>
        <taxon>Apicomplexa</taxon>
        <taxon>Conoidasida</taxon>
        <taxon>Coccidia</taxon>
        <taxon>Eucoccidiorida</taxon>
        <taxon>Eimeriorina</taxon>
        <taxon>Cryptosporidiidae</taxon>
        <taxon>Cryptosporidium</taxon>
    </lineage>
</organism>
<feature type="domain" description="Acyltransferase 3" evidence="2">
    <location>
        <begin position="10"/>
        <end position="309"/>
    </location>
</feature>
<evidence type="ECO:0000313" key="3">
    <source>
        <dbReference type="EMBL" id="KAJ1606386.1"/>
    </source>
</evidence>
<proteinExistence type="predicted"/>
<reference evidence="3" key="1">
    <citation type="submission" date="2022-10" db="EMBL/GenBank/DDBJ databases">
        <title>Adaptive evolution leads to modifications in subtelomeric GC content in a zoonotic Cryptosporidium species.</title>
        <authorList>
            <person name="Li J."/>
            <person name="Feng Y."/>
            <person name="Xiao L."/>
        </authorList>
    </citation>
    <scope>NUCLEOTIDE SEQUENCE</scope>
    <source>
        <strain evidence="3">33844</strain>
    </source>
</reference>
<feature type="transmembrane region" description="Helical" evidence="1">
    <location>
        <begin position="200"/>
        <end position="218"/>
    </location>
</feature>
<feature type="transmembrane region" description="Helical" evidence="1">
    <location>
        <begin position="470"/>
        <end position="494"/>
    </location>
</feature>
<dbReference type="PANTHER" id="PTHR36927">
    <property type="entry name" value="BLR4337 PROTEIN"/>
    <property type="match status" value="1"/>
</dbReference>